<feature type="transmembrane region" description="Helical" evidence="1">
    <location>
        <begin position="96"/>
        <end position="112"/>
    </location>
</feature>
<comment type="caution">
    <text evidence="2">The sequence shown here is derived from an EMBL/GenBank/DDBJ whole genome shotgun (WGS) entry which is preliminary data.</text>
</comment>
<sequence>MTNFSKADLAGVLSIAGLIIVLVAAGLPFAHVARETVAYSYSAGAAALLAGRLLSPTPAGASVRLRRLVRMEVWTALIFVAGAVFLFLPQAGGNDWIAFTLAGGVLTVYTSIMKGSKGVSERQKGKKR</sequence>
<feature type="transmembrane region" description="Helical" evidence="1">
    <location>
        <begin position="73"/>
        <end position="90"/>
    </location>
</feature>
<dbReference type="AlphaFoldDB" id="A0A4Z0V9I4"/>
<keyword evidence="1" id="KW-0472">Membrane</keyword>
<dbReference type="RefSeq" id="WP_135471226.1">
    <property type="nucleotide sequence ID" value="NZ_CASCNC010000028.1"/>
</dbReference>
<evidence type="ECO:0000256" key="1">
    <source>
        <dbReference type="SAM" id="Phobius"/>
    </source>
</evidence>
<keyword evidence="3" id="KW-1185">Reference proteome</keyword>
<feature type="transmembrane region" description="Helical" evidence="1">
    <location>
        <begin position="12"/>
        <end position="33"/>
    </location>
</feature>
<name>A0A4Z0V9I4_9BACT</name>
<dbReference type="Proteomes" id="UP000297635">
    <property type="component" value="Unassembled WGS sequence"/>
</dbReference>
<proteinExistence type="predicted"/>
<keyword evidence="1" id="KW-0812">Transmembrane</keyword>
<dbReference type="GeneID" id="82149280"/>
<dbReference type="EMBL" id="SJSA01000001">
    <property type="protein sequence ID" value="TGG40213.1"/>
    <property type="molecule type" value="Genomic_DNA"/>
</dbReference>
<evidence type="ECO:0000313" key="3">
    <source>
        <dbReference type="Proteomes" id="UP000297635"/>
    </source>
</evidence>
<organism evidence="2 3">
    <name type="scientific">Duncaniella freteri</name>
    <dbReference type="NCBI Taxonomy" id="2530391"/>
    <lineage>
        <taxon>Bacteria</taxon>
        <taxon>Pseudomonadati</taxon>
        <taxon>Bacteroidota</taxon>
        <taxon>Bacteroidia</taxon>
        <taxon>Bacteroidales</taxon>
        <taxon>Muribaculaceae</taxon>
        <taxon>Duncaniella</taxon>
    </lineage>
</organism>
<keyword evidence="1" id="KW-1133">Transmembrane helix</keyword>
<accession>A0A4Z0V9I4</accession>
<protein>
    <submittedName>
        <fullName evidence="2">Uncharacterized protein</fullName>
    </submittedName>
</protein>
<reference evidence="2 3" key="1">
    <citation type="submission" date="2019-02" db="EMBL/GenBank/DDBJ databases">
        <title>Isolation and identification of novel species under the genus Muribaculum.</title>
        <authorList>
            <person name="Miyake S."/>
            <person name="Ding Y."/>
            <person name="Low A."/>
            <person name="Soh M."/>
            <person name="Seedorf H."/>
        </authorList>
    </citation>
    <scope>NUCLEOTIDE SEQUENCE [LARGE SCALE GENOMIC DNA]</scope>
    <source>
        <strain evidence="2 3">TLL-A3</strain>
    </source>
</reference>
<gene>
    <name evidence="2" type="ORF">EZ315_05690</name>
</gene>
<evidence type="ECO:0000313" key="2">
    <source>
        <dbReference type="EMBL" id="TGG40213.1"/>
    </source>
</evidence>